<feature type="transmembrane region" description="Helical" evidence="7">
    <location>
        <begin position="119"/>
        <end position="136"/>
    </location>
</feature>
<dbReference type="Pfam" id="PF00482">
    <property type="entry name" value="T2SSF"/>
    <property type="match status" value="1"/>
</dbReference>
<keyword evidence="2" id="KW-1003">Cell membrane</keyword>
<name>A0ABS9LA37_9MICC</name>
<evidence type="ECO:0000313" key="10">
    <source>
        <dbReference type="Proteomes" id="UP001165368"/>
    </source>
</evidence>
<evidence type="ECO:0000256" key="3">
    <source>
        <dbReference type="ARBA" id="ARBA00022692"/>
    </source>
</evidence>
<dbReference type="RefSeq" id="WP_237822896.1">
    <property type="nucleotide sequence ID" value="NZ_JAKLTQ010000014.1"/>
</dbReference>
<dbReference type="PANTHER" id="PTHR35007">
    <property type="entry name" value="INTEGRAL MEMBRANE PROTEIN-RELATED"/>
    <property type="match status" value="1"/>
</dbReference>
<keyword evidence="10" id="KW-1185">Reference proteome</keyword>
<proteinExistence type="predicted"/>
<reference evidence="9" key="1">
    <citation type="submission" date="2022-01" db="EMBL/GenBank/DDBJ databases">
        <authorList>
            <person name="Jo J.-H."/>
            <person name="Im W.-T."/>
        </authorList>
    </citation>
    <scope>NUCLEOTIDE SEQUENCE</scope>
    <source>
        <strain evidence="9">I2-34</strain>
    </source>
</reference>
<evidence type="ECO:0000256" key="4">
    <source>
        <dbReference type="ARBA" id="ARBA00022989"/>
    </source>
</evidence>
<protein>
    <submittedName>
        <fullName evidence="9">Type II secretion system F family protein</fullName>
    </submittedName>
</protein>
<dbReference type="InterPro" id="IPR018076">
    <property type="entry name" value="T2SS_GspF_dom"/>
</dbReference>
<evidence type="ECO:0000256" key="1">
    <source>
        <dbReference type="ARBA" id="ARBA00004651"/>
    </source>
</evidence>
<feature type="transmembrane region" description="Helical" evidence="7">
    <location>
        <begin position="160"/>
        <end position="185"/>
    </location>
</feature>
<evidence type="ECO:0000313" key="9">
    <source>
        <dbReference type="EMBL" id="MCG2623530.1"/>
    </source>
</evidence>
<dbReference type="PANTHER" id="PTHR35007:SF3">
    <property type="entry name" value="POSSIBLE CONSERVED ALANINE RICH MEMBRANE PROTEIN"/>
    <property type="match status" value="1"/>
</dbReference>
<dbReference type="InterPro" id="IPR042094">
    <property type="entry name" value="T2SS_GspF_sf"/>
</dbReference>
<evidence type="ECO:0000259" key="8">
    <source>
        <dbReference type="Pfam" id="PF00482"/>
    </source>
</evidence>
<dbReference type="EMBL" id="JAKLTQ010000014">
    <property type="protein sequence ID" value="MCG2623530.1"/>
    <property type="molecule type" value="Genomic_DNA"/>
</dbReference>
<organism evidence="9 10">
    <name type="scientific">Arthrobacter hankyongi</name>
    <dbReference type="NCBI Taxonomy" id="2904801"/>
    <lineage>
        <taxon>Bacteria</taxon>
        <taxon>Bacillati</taxon>
        <taxon>Actinomycetota</taxon>
        <taxon>Actinomycetes</taxon>
        <taxon>Micrococcales</taxon>
        <taxon>Micrococcaceae</taxon>
        <taxon>Arthrobacter</taxon>
    </lineage>
</organism>
<evidence type="ECO:0000256" key="5">
    <source>
        <dbReference type="ARBA" id="ARBA00023136"/>
    </source>
</evidence>
<comment type="subcellular location">
    <subcellularLocation>
        <location evidence="1">Cell membrane</location>
        <topology evidence="1">Multi-pass membrane protein</topology>
    </subcellularLocation>
</comment>
<dbReference type="Proteomes" id="UP001165368">
    <property type="component" value="Unassembled WGS sequence"/>
</dbReference>
<evidence type="ECO:0000256" key="2">
    <source>
        <dbReference type="ARBA" id="ARBA00022475"/>
    </source>
</evidence>
<evidence type="ECO:0000256" key="6">
    <source>
        <dbReference type="SAM" id="MobiDB-lite"/>
    </source>
</evidence>
<feature type="region of interest" description="Disordered" evidence="6">
    <location>
        <begin position="22"/>
        <end position="46"/>
    </location>
</feature>
<feature type="domain" description="Type II secretion system protein GspF" evidence="8">
    <location>
        <begin position="55"/>
        <end position="175"/>
    </location>
</feature>
<evidence type="ECO:0000256" key="7">
    <source>
        <dbReference type="SAM" id="Phobius"/>
    </source>
</evidence>
<accession>A0ABS9LA37</accession>
<gene>
    <name evidence="9" type="ORF">LVY72_16655</name>
</gene>
<keyword evidence="4 7" id="KW-1133">Transmembrane helix</keyword>
<keyword evidence="3 7" id="KW-0812">Transmembrane</keyword>
<sequence>MTALLASVLAFGALWLLTPHRPVRPPRPRAPGRRDDPPGRRTRRPGGRLDTALMLELLGAMIQSGTPLPHAVATLARVCTPPVRQELETVAAALMLGTDWQNAWLLAGRDGDLQDLQEALRFGAVTGAPAAAILYVQADQVRRRRRQEAERRAAALGTKLVLPLGLCALPAFICLGVLPVLMSLLPRL</sequence>
<dbReference type="Gene3D" id="1.20.81.30">
    <property type="entry name" value="Type II secretion system (T2SS), domain F"/>
    <property type="match status" value="1"/>
</dbReference>
<keyword evidence="5 7" id="KW-0472">Membrane</keyword>
<feature type="compositionally biased region" description="Basic residues" evidence="6">
    <location>
        <begin position="22"/>
        <end position="31"/>
    </location>
</feature>
<comment type="caution">
    <text evidence="9">The sequence shown here is derived from an EMBL/GenBank/DDBJ whole genome shotgun (WGS) entry which is preliminary data.</text>
</comment>